<keyword evidence="3" id="KW-0328">Glycosyltransferase</keyword>
<protein>
    <recommendedName>
        <fullName evidence="9">Glycosyltransferase RgtA/B/C/D-like domain-containing protein</fullName>
    </recommendedName>
</protein>
<keyword evidence="5 8" id="KW-0812">Transmembrane</keyword>
<evidence type="ECO:0000256" key="2">
    <source>
        <dbReference type="ARBA" id="ARBA00022475"/>
    </source>
</evidence>
<dbReference type="PANTHER" id="PTHR33908:SF11">
    <property type="entry name" value="MEMBRANE PROTEIN"/>
    <property type="match status" value="1"/>
</dbReference>
<proteinExistence type="predicted"/>
<keyword evidence="2" id="KW-1003">Cell membrane</keyword>
<evidence type="ECO:0000256" key="8">
    <source>
        <dbReference type="SAM" id="Phobius"/>
    </source>
</evidence>
<gene>
    <name evidence="10" type="ORF">COT50_04285</name>
</gene>
<organism evidence="10 11">
    <name type="scientific">candidate division WWE3 bacterium CG08_land_8_20_14_0_20_41_10</name>
    <dbReference type="NCBI Taxonomy" id="1975085"/>
    <lineage>
        <taxon>Bacteria</taxon>
        <taxon>Katanobacteria</taxon>
    </lineage>
</organism>
<dbReference type="EMBL" id="PEYU01000098">
    <property type="protein sequence ID" value="PIS22006.1"/>
    <property type="molecule type" value="Genomic_DNA"/>
</dbReference>
<dbReference type="Pfam" id="PF13231">
    <property type="entry name" value="PMT_2"/>
    <property type="match status" value="1"/>
</dbReference>
<feature type="transmembrane region" description="Helical" evidence="8">
    <location>
        <begin position="315"/>
        <end position="338"/>
    </location>
</feature>
<dbReference type="GO" id="GO:0005886">
    <property type="term" value="C:plasma membrane"/>
    <property type="evidence" value="ECO:0007669"/>
    <property type="project" value="UniProtKB-SubCell"/>
</dbReference>
<accession>A0A2H0XAS3</accession>
<evidence type="ECO:0000256" key="7">
    <source>
        <dbReference type="ARBA" id="ARBA00023136"/>
    </source>
</evidence>
<feature type="transmembrane region" description="Helical" evidence="8">
    <location>
        <begin position="245"/>
        <end position="271"/>
    </location>
</feature>
<feature type="transmembrane region" description="Helical" evidence="8">
    <location>
        <begin position="111"/>
        <end position="128"/>
    </location>
</feature>
<keyword evidence="7 8" id="KW-0472">Membrane</keyword>
<name>A0A2H0XAS3_UNCKA</name>
<dbReference type="GO" id="GO:0009103">
    <property type="term" value="P:lipopolysaccharide biosynthetic process"/>
    <property type="evidence" value="ECO:0007669"/>
    <property type="project" value="UniProtKB-ARBA"/>
</dbReference>
<keyword evidence="4" id="KW-0808">Transferase</keyword>
<feature type="transmembrane region" description="Helical" evidence="8">
    <location>
        <begin position="163"/>
        <end position="181"/>
    </location>
</feature>
<feature type="transmembrane region" description="Helical" evidence="8">
    <location>
        <begin position="283"/>
        <end position="303"/>
    </location>
</feature>
<comment type="caution">
    <text evidence="10">The sequence shown here is derived from an EMBL/GenBank/DDBJ whole genome shotgun (WGS) entry which is preliminary data.</text>
</comment>
<evidence type="ECO:0000256" key="1">
    <source>
        <dbReference type="ARBA" id="ARBA00004651"/>
    </source>
</evidence>
<feature type="transmembrane region" description="Helical" evidence="8">
    <location>
        <begin position="188"/>
        <end position="208"/>
    </location>
</feature>
<feature type="domain" description="Glycosyltransferase RgtA/B/C/D-like" evidence="9">
    <location>
        <begin position="63"/>
        <end position="202"/>
    </location>
</feature>
<dbReference type="InterPro" id="IPR038731">
    <property type="entry name" value="RgtA/B/C-like"/>
</dbReference>
<reference evidence="11" key="1">
    <citation type="submission" date="2017-09" db="EMBL/GenBank/DDBJ databases">
        <title>Depth-based differentiation of microbial function through sediment-hosted aquifers and enrichment of novel symbionts in the deep terrestrial subsurface.</title>
        <authorList>
            <person name="Probst A.J."/>
            <person name="Ladd B."/>
            <person name="Jarett J.K."/>
            <person name="Geller-Mcgrath D.E."/>
            <person name="Sieber C.M.K."/>
            <person name="Emerson J.B."/>
            <person name="Anantharaman K."/>
            <person name="Thomas B.C."/>
            <person name="Malmstrom R."/>
            <person name="Stieglmeier M."/>
            <person name="Klingl A."/>
            <person name="Woyke T."/>
            <person name="Ryan C.M."/>
            <person name="Banfield J.F."/>
        </authorList>
    </citation>
    <scope>NUCLEOTIDE SEQUENCE [LARGE SCALE GENOMIC DNA]</scope>
</reference>
<evidence type="ECO:0000313" key="11">
    <source>
        <dbReference type="Proteomes" id="UP000231252"/>
    </source>
</evidence>
<feature type="non-terminal residue" evidence="10">
    <location>
        <position position="1"/>
    </location>
</feature>
<evidence type="ECO:0000256" key="3">
    <source>
        <dbReference type="ARBA" id="ARBA00022676"/>
    </source>
</evidence>
<keyword evidence="6 8" id="KW-1133">Transmembrane helix</keyword>
<feature type="transmembrane region" description="Helical" evidence="8">
    <location>
        <begin position="59"/>
        <end position="80"/>
    </location>
</feature>
<evidence type="ECO:0000256" key="6">
    <source>
        <dbReference type="ARBA" id="ARBA00022989"/>
    </source>
</evidence>
<evidence type="ECO:0000313" key="10">
    <source>
        <dbReference type="EMBL" id="PIS22006.1"/>
    </source>
</evidence>
<feature type="transmembrane region" description="Helical" evidence="8">
    <location>
        <begin position="350"/>
        <end position="369"/>
    </location>
</feature>
<sequence>FGSGVFNLDFDKTLQKYHPGVTLMWIGTVAVKFEGLYCAVIPCPDEALDPVGEVFALHFFQKFFIVLAIGLTLALAFYPLRKLFGKKYAVITMFLLSFEPFFYALTRVIHLEALMTSFMLGSFVWLFYTLETAREEQRSVKLSGLILSAVLAGLSILTKSTAIFMLPFSLLSIVVYQHGSLRRVIKTSAIWLAPVLLTYFILWPSMWVHPLNTLDYVFIRGIKETGLEGEHTQIYFGKYTENPGLFYYFVVMAFKFSPFLVTGIVFFAFLVKRIVPHFGADKAKRFILLGFIFTVGYLLEIIIPTKKLDRYILPALASISLLAGFFYTWLLGKFYALFKTGPGFAPIFQMARKLVAITAFVGLFAYQSLALTPDYFSYYNPMFGGLAKGIYTLEPKWIIGQHQVTQYFADLIKTNRLELFTQGQSFDNQKALSHKLTVAFPEKYYTQIWPFIRKIGGWATIEDLSPNARRTTYFVYPIWDDYSNQETRFTLIYLDSIYLRGVKMYNVYQRREL</sequence>
<comment type="subcellular location">
    <subcellularLocation>
        <location evidence="1">Cell membrane</location>
        <topology evidence="1">Multi-pass membrane protein</topology>
    </subcellularLocation>
</comment>
<evidence type="ECO:0000256" key="4">
    <source>
        <dbReference type="ARBA" id="ARBA00022679"/>
    </source>
</evidence>
<dbReference type="GO" id="GO:0016763">
    <property type="term" value="F:pentosyltransferase activity"/>
    <property type="evidence" value="ECO:0007669"/>
    <property type="project" value="TreeGrafter"/>
</dbReference>
<dbReference type="PANTHER" id="PTHR33908">
    <property type="entry name" value="MANNOSYLTRANSFERASE YKCB-RELATED"/>
    <property type="match status" value="1"/>
</dbReference>
<dbReference type="Proteomes" id="UP000231252">
    <property type="component" value="Unassembled WGS sequence"/>
</dbReference>
<dbReference type="InterPro" id="IPR050297">
    <property type="entry name" value="LipidA_mod_glycosyltrf_83"/>
</dbReference>
<evidence type="ECO:0000256" key="5">
    <source>
        <dbReference type="ARBA" id="ARBA00022692"/>
    </source>
</evidence>
<evidence type="ECO:0000259" key="9">
    <source>
        <dbReference type="Pfam" id="PF13231"/>
    </source>
</evidence>
<dbReference type="AlphaFoldDB" id="A0A2H0XAS3"/>